<name>A0A428SH60_9HYPO</name>
<evidence type="ECO:0000259" key="1">
    <source>
        <dbReference type="Pfam" id="PF00339"/>
    </source>
</evidence>
<protein>
    <recommendedName>
        <fullName evidence="1">Arrestin-like N-terminal domain-containing protein</fullName>
    </recommendedName>
</protein>
<dbReference type="InterPro" id="IPR011021">
    <property type="entry name" value="Arrestin-like_N"/>
</dbReference>
<dbReference type="InterPro" id="IPR039634">
    <property type="entry name" value="Bul1-like"/>
</dbReference>
<dbReference type="EMBL" id="NKCK01000249">
    <property type="protein sequence ID" value="RSL89133.1"/>
    <property type="molecule type" value="Genomic_DNA"/>
</dbReference>
<evidence type="ECO:0000313" key="2">
    <source>
        <dbReference type="EMBL" id="RSL89133.1"/>
    </source>
</evidence>
<dbReference type="Proteomes" id="UP000287144">
    <property type="component" value="Unassembled WGS sequence"/>
</dbReference>
<dbReference type="Gene3D" id="2.60.40.640">
    <property type="match status" value="1"/>
</dbReference>
<accession>A0A428SH60</accession>
<keyword evidence="3" id="KW-1185">Reference proteome</keyword>
<reference evidence="2 3" key="1">
    <citation type="submission" date="2017-06" db="EMBL/GenBank/DDBJ databases">
        <title>Comparative genomic analysis of Ambrosia Fusariam Clade fungi.</title>
        <authorList>
            <person name="Stajich J.E."/>
            <person name="Carrillo J."/>
            <person name="Kijimoto T."/>
            <person name="Eskalen A."/>
            <person name="O'Donnell K."/>
            <person name="Kasson M."/>
        </authorList>
    </citation>
    <scope>NUCLEOTIDE SEQUENCE [LARGE SCALE GENOMIC DNA]</scope>
    <source>
        <strain evidence="2 3">NRRL62579</strain>
    </source>
</reference>
<proteinExistence type="predicted"/>
<dbReference type="PANTHER" id="PTHR31904:SF1">
    <property type="entry name" value="BYPASS OF STOP CODON PROTEIN 5-RELATED"/>
    <property type="match status" value="1"/>
</dbReference>
<evidence type="ECO:0000313" key="3">
    <source>
        <dbReference type="Proteomes" id="UP000287144"/>
    </source>
</evidence>
<comment type="caution">
    <text evidence="2">The sequence shown here is derived from an EMBL/GenBank/DDBJ whole genome shotgun (WGS) entry which is preliminary data.</text>
</comment>
<dbReference type="Pfam" id="PF00339">
    <property type="entry name" value="Arrestin_N"/>
    <property type="match status" value="1"/>
</dbReference>
<dbReference type="AlphaFoldDB" id="A0A428SH60"/>
<feature type="domain" description="Arrestin-like N-terminal" evidence="1">
    <location>
        <begin position="67"/>
        <end position="160"/>
    </location>
</feature>
<dbReference type="PANTHER" id="PTHR31904">
    <property type="entry name" value="BYPASS OF STOP CODON PROTEIN 5-RELATED"/>
    <property type="match status" value="1"/>
</dbReference>
<organism evidence="2 3">
    <name type="scientific">Fusarium oligoseptatum</name>
    <dbReference type="NCBI Taxonomy" id="2604345"/>
    <lineage>
        <taxon>Eukaryota</taxon>
        <taxon>Fungi</taxon>
        <taxon>Dikarya</taxon>
        <taxon>Ascomycota</taxon>
        <taxon>Pezizomycotina</taxon>
        <taxon>Sordariomycetes</taxon>
        <taxon>Hypocreomycetidae</taxon>
        <taxon>Hypocreales</taxon>
        <taxon>Nectriaceae</taxon>
        <taxon>Fusarium</taxon>
        <taxon>Fusarium solani species complex</taxon>
    </lineage>
</organism>
<dbReference type="STRING" id="1325735.A0A428SH60"/>
<dbReference type="InterPro" id="IPR014752">
    <property type="entry name" value="Arrestin-like_C"/>
</dbReference>
<gene>
    <name evidence="2" type="ORF">CEP52_015004</name>
</gene>
<sequence length="428" mass="47355">MIAEKSLPTFVETQTKLPMTPPEYDHIGIRRGGTSHPWGMASNALSSILRTRSMKKTEVNISLNGHFNSKVYTTDSEVSGNVTISPTRNMQFDRVDISLVGSGETRRDGPDITHLTTHRFLRLEMPIDDDEYPANHVFEAGKGYTFAFNFNIPAHLTSQACIHKVESDHVWEKHMCLPPTVGGWEKDDLAPEMARISYSIKACVLKKSKQGPVVISESSHPINVMPSTFEEPPLSITKSDDLYALERTKNVRKNMFSAVQGRISAVAAEPSAIHLSREGHEASPSTIPVSLTFEPSAADVIPPQFTSASIKIQAHTWFRDQPMTRLPNLGGQTDNFAYPASVSLRKTKHSVEWTQNVDMEQSDKGSPIFHTATIQVPFKLPTEDKMFIPTFLLVHYREGLHSSACSGGRYQGGTDCSCTGGHGLSLIF</sequence>